<feature type="transmembrane region" description="Helical" evidence="1">
    <location>
        <begin position="143"/>
        <end position="162"/>
    </location>
</feature>
<name>A0A2W7PIQ0_9BACI</name>
<dbReference type="Gene3D" id="2.30.42.10">
    <property type="match status" value="1"/>
</dbReference>
<evidence type="ECO:0000313" key="3">
    <source>
        <dbReference type="EMBL" id="PZX08226.1"/>
    </source>
</evidence>
<dbReference type="SMART" id="SM00228">
    <property type="entry name" value="PDZ"/>
    <property type="match status" value="1"/>
</dbReference>
<evidence type="ECO:0000313" key="4">
    <source>
        <dbReference type="Proteomes" id="UP000248646"/>
    </source>
</evidence>
<reference evidence="3 4" key="1">
    <citation type="submission" date="2018-06" db="EMBL/GenBank/DDBJ databases">
        <title>Genomic Encyclopedia of Type Strains, Phase IV (KMG-IV): sequencing the most valuable type-strain genomes for metagenomic binning, comparative biology and taxonomic classification.</title>
        <authorList>
            <person name="Goeker M."/>
        </authorList>
    </citation>
    <scope>NUCLEOTIDE SEQUENCE [LARGE SCALE GENOMIC DNA]</scope>
    <source>
        <strain evidence="3 4">DSM 5</strain>
    </source>
</reference>
<dbReference type="EMBL" id="QKZI01000001">
    <property type="protein sequence ID" value="PZX08226.1"/>
    <property type="molecule type" value="Genomic_DNA"/>
</dbReference>
<feature type="transmembrane region" description="Helical" evidence="1">
    <location>
        <begin position="191"/>
        <end position="209"/>
    </location>
</feature>
<gene>
    <name evidence="3" type="ORF">C7437_1011350</name>
</gene>
<comment type="caution">
    <text evidence="3">The sequence shown here is derived from an EMBL/GenBank/DDBJ whole genome shotgun (WGS) entry which is preliminary data.</text>
</comment>
<feature type="transmembrane region" description="Helical" evidence="1">
    <location>
        <begin position="82"/>
        <end position="100"/>
    </location>
</feature>
<keyword evidence="1" id="KW-0472">Membrane</keyword>
<keyword evidence="1" id="KW-0812">Transmembrane</keyword>
<dbReference type="AlphaFoldDB" id="A0A2W7PIQ0"/>
<feature type="transmembrane region" description="Helical" evidence="1">
    <location>
        <begin position="16"/>
        <end position="37"/>
    </location>
</feature>
<feature type="transmembrane region" description="Helical" evidence="1">
    <location>
        <begin position="107"/>
        <end position="123"/>
    </location>
</feature>
<accession>A0A2W7PIQ0</accession>
<feature type="transmembrane region" description="Helical" evidence="1">
    <location>
        <begin position="253"/>
        <end position="270"/>
    </location>
</feature>
<keyword evidence="4" id="KW-1185">Reference proteome</keyword>
<evidence type="ECO:0000256" key="1">
    <source>
        <dbReference type="SAM" id="Phobius"/>
    </source>
</evidence>
<evidence type="ECO:0000259" key="2">
    <source>
        <dbReference type="PROSITE" id="PS50106"/>
    </source>
</evidence>
<organism evidence="3 4">
    <name type="scientific">Psychrobacillus insolitus</name>
    <dbReference type="NCBI Taxonomy" id="1461"/>
    <lineage>
        <taxon>Bacteria</taxon>
        <taxon>Bacillati</taxon>
        <taxon>Bacillota</taxon>
        <taxon>Bacilli</taxon>
        <taxon>Bacillales</taxon>
        <taxon>Bacillaceae</taxon>
        <taxon>Psychrobacillus</taxon>
    </lineage>
</organism>
<dbReference type="OrthoDB" id="198399at2"/>
<dbReference type="Proteomes" id="UP000248646">
    <property type="component" value="Unassembled WGS sequence"/>
</dbReference>
<keyword evidence="1" id="KW-1133">Transmembrane helix</keyword>
<dbReference type="SUPFAM" id="SSF50156">
    <property type="entry name" value="PDZ domain-like"/>
    <property type="match status" value="1"/>
</dbReference>
<sequence length="389" mass="43416">MIEEILIELVKGIGRFFLHPVVYIALLFSVLLGYFRVKRERRHFRTRILWGGSEAKHLLLDGYAWAIIVSVISIVVGLVIPVSWLLVYSACLVLFILLFVYQAGSSIYAIALGTAIIYGMSVYDWSFSIFSYDLIGMDIMDEAIVPIAILAGFLLIVEGILIQKYGADNASPALVKTSRGVEAVEYTAKRLWLLPILLVIPGDVISTYIPYWPQFTLGESSFSLILFPFVIGFQQKARRSLAEHFFPAHGKQVLQLGIVITIVAVIGYVMPLISVIAIGLGVIARVVISFVAYKKESQGVYAISPQSNGVMIAGVLANSPAEKMGLRIGERIVKVNGQQVTTEKELYEAIQINAAHCRLEVQDYNGELRLRQHILFRHDHYRLGLLMVR</sequence>
<dbReference type="InterPro" id="IPR041489">
    <property type="entry name" value="PDZ_6"/>
</dbReference>
<dbReference type="PROSITE" id="PS50106">
    <property type="entry name" value="PDZ"/>
    <property type="match status" value="1"/>
</dbReference>
<dbReference type="InterPro" id="IPR001478">
    <property type="entry name" value="PDZ"/>
</dbReference>
<protein>
    <submittedName>
        <fullName evidence="3">PDZ domain-containing protein</fullName>
    </submittedName>
</protein>
<feature type="domain" description="PDZ" evidence="2">
    <location>
        <begin position="290"/>
        <end position="365"/>
    </location>
</feature>
<dbReference type="InterPro" id="IPR036034">
    <property type="entry name" value="PDZ_sf"/>
</dbReference>
<feature type="transmembrane region" description="Helical" evidence="1">
    <location>
        <begin position="58"/>
        <end position="76"/>
    </location>
</feature>
<dbReference type="RefSeq" id="WP_111438814.1">
    <property type="nucleotide sequence ID" value="NZ_QKZI01000001.1"/>
</dbReference>
<proteinExistence type="predicted"/>
<dbReference type="Pfam" id="PF17820">
    <property type="entry name" value="PDZ_6"/>
    <property type="match status" value="1"/>
</dbReference>